<comment type="caution">
    <text evidence="3">The sequence shown here is derived from an EMBL/GenBank/DDBJ whole genome shotgun (WGS) entry which is preliminary data.</text>
</comment>
<feature type="coiled-coil region" evidence="1">
    <location>
        <begin position="781"/>
        <end position="808"/>
    </location>
</feature>
<dbReference type="AlphaFoldDB" id="A0A6N7LK10"/>
<dbReference type="EMBL" id="WITC01000115">
    <property type="protein sequence ID" value="MQX18107.1"/>
    <property type="molecule type" value="Genomic_DNA"/>
</dbReference>
<feature type="coiled-coil region" evidence="1">
    <location>
        <begin position="502"/>
        <end position="536"/>
    </location>
</feature>
<dbReference type="PANTHER" id="PTHR41259">
    <property type="entry name" value="DOUBLE-STRAND BREAK REPAIR RAD50 ATPASE, PUTATIVE-RELATED"/>
    <property type="match status" value="1"/>
</dbReference>
<keyword evidence="1" id="KW-0175">Coiled coil</keyword>
<evidence type="ECO:0000259" key="2">
    <source>
        <dbReference type="Pfam" id="PF13514"/>
    </source>
</evidence>
<feature type="coiled-coil region" evidence="1">
    <location>
        <begin position="602"/>
        <end position="629"/>
    </location>
</feature>
<evidence type="ECO:0000313" key="3">
    <source>
        <dbReference type="EMBL" id="MQX18107.1"/>
    </source>
</evidence>
<protein>
    <submittedName>
        <fullName evidence="3">AAA family ATPase</fullName>
    </submittedName>
</protein>
<sequence length="1166" mass="129308">MRINRLDLTRYGKFTDGVIDFGPCPVGSPDLHIIYGPNEAGKSTTSDAILDLIFGIGTTSKYGFLHPYASMRIGANIRVAGQDREFVRIKRPQNSLLDGEERILSDPMIRADLGGIDRNAFTTMFSLDDETLERGGQNILASKGDLGELLFSASAGLSDLSRQLIEIRGETDAFYRYRARSGGLGDLKARLQDLKQQREAIDLQASDFQRLVAERDRLSRLYDSAIAERTQTQKRIDEIRRILQTTPHMGRLSGLRQKLADLEVVPEPPESWRQELPQLKSKEIEHRVKLEDLSRSSASLDEEVAGLQADPVALKLAASMEEFSELKARYLTAEKDIPKLSARAAELSIESILLLLGRPGEPSPSRLVLDAATVGTLRALIASKSGVDARKAGAADELAKAEHALAEEGIGFREADALHSAERTKAFELLAATLKAQPRSEDELVLRSLSRRRDAASGALSEAISRLLPWRGAVGELGTMVCPSAATLESWKKLFKSNEEALRSARSELERLEPEARRLEAEIEALRSQAGDIDEATATASRMSRDRAWAEHRQTMDAASADLFEAAMRADDRVLSQRLLHYAEVGKLNQLLQRRATVRSDIQTVLESHRRAEGELEKLRSEVAEKMSTISPDLRLAADPQELEEWLCNRDAALKARDDLAAVEQDMADVRDRLAQARRLLTQALNAAEVGFHPDADLAGLASAADEALEAYNEALSRARQMQRLRKDVVERRNTLHLAERATEEWTLVWKATCEVCWLGELNGLPSVDAVTEILSTLEKLASAIETKDTLIDRIQKMEKDKAQFQARVLELCSMLSIPSDGSPSELAQAVVEKVRGAGLNQERLEKLVRDLDAVRKEEHGLRLEQQLLEARARKMIEFFGVDTLDEVEAYCDLAGRRRELSRSIFELEQELVESSGASDIAGVETLVGVADKVDLDEELARLTPVLEDQDLRCSEVFRDRSKAQDAIDAIGGDSMVAEIEERRRTTLLEIEDGARRYMELRAGIAAAEHGLRLYRDRHRSGMMARASAAFRTISRGAYQGVAAQPGKDGDVLIAVTAAGGSKAADELSKGARFQLYLALRVAGYHEFVGNRVSVPFIADDIMETFDDFRAEEAFKLFAEMAQHGQVIYLTHHRHLTDIARKVCPGVRLHDLDKVGATRLEIVAAE</sequence>
<organism evidence="3 4">
    <name type="scientific">Sinorhizobium terangae</name>
    <dbReference type="NCBI Taxonomy" id="110322"/>
    <lineage>
        <taxon>Bacteria</taxon>
        <taxon>Pseudomonadati</taxon>
        <taxon>Pseudomonadota</taxon>
        <taxon>Alphaproteobacteria</taxon>
        <taxon>Hyphomicrobiales</taxon>
        <taxon>Rhizobiaceae</taxon>
        <taxon>Sinorhizobium/Ensifer group</taxon>
        <taxon>Sinorhizobium</taxon>
    </lineage>
</organism>
<dbReference type="RefSeq" id="WP_153441931.1">
    <property type="nucleotide sequence ID" value="NZ_JACIGA010000014.1"/>
</dbReference>
<dbReference type="InterPro" id="IPR027417">
    <property type="entry name" value="P-loop_NTPase"/>
</dbReference>
<feature type="coiled-coil region" evidence="1">
    <location>
        <begin position="653"/>
        <end position="725"/>
    </location>
</feature>
<proteinExistence type="predicted"/>
<dbReference type="SUPFAM" id="SSF52540">
    <property type="entry name" value="P-loop containing nucleoside triphosphate hydrolases"/>
    <property type="match status" value="1"/>
</dbReference>
<dbReference type="PANTHER" id="PTHR41259:SF1">
    <property type="entry name" value="DOUBLE-STRAND BREAK REPAIR RAD50 ATPASE, PUTATIVE-RELATED"/>
    <property type="match status" value="1"/>
</dbReference>
<reference evidence="3 4" key="1">
    <citation type="journal article" date="2013" name="Genome Biol.">
        <title>Comparative genomics of the core and accessory genomes of 48 Sinorhizobium strains comprising five genospecies.</title>
        <authorList>
            <person name="Sugawara M."/>
            <person name="Epstein B."/>
            <person name="Badgley B.D."/>
            <person name="Unno T."/>
            <person name="Xu L."/>
            <person name="Reese J."/>
            <person name="Gyaneshwar P."/>
            <person name="Denny R."/>
            <person name="Mudge J."/>
            <person name="Bharti A.K."/>
            <person name="Farmer A.D."/>
            <person name="May G.D."/>
            <person name="Woodward J.E."/>
            <person name="Medigue C."/>
            <person name="Vallenet D."/>
            <person name="Lajus A."/>
            <person name="Rouy Z."/>
            <person name="Martinez-Vaz B."/>
            <person name="Tiffin P."/>
            <person name="Young N.D."/>
            <person name="Sadowsky M.J."/>
        </authorList>
    </citation>
    <scope>NUCLEOTIDE SEQUENCE [LARGE SCALE GENOMIC DNA]</scope>
    <source>
        <strain evidence="3 4">USDA4894</strain>
    </source>
</reference>
<keyword evidence="4" id="KW-1185">Reference proteome</keyword>
<accession>A0A6N7LK10</accession>
<feature type="coiled-coil region" evidence="1">
    <location>
        <begin position="184"/>
        <end position="211"/>
    </location>
</feature>
<evidence type="ECO:0000313" key="4">
    <source>
        <dbReference type="Proteomes" id="UP000439983"/>
    </source>
</evidence>
<dbReference type="Pfam" id="PF13514">
    <property type="entry name" value="AAA_27"/>
    <property type="match status" value="1"/>
</dbReference>
<gene>
    <name evidence="3" type="ORF">GHK62_26195</name>
</gene>
<dbReference type="InterPro" id="IPR038734">
    <property type="entry name" value="YhaN_AAA"/>
</dbReference>
<feature type="domain" description="YhaN AAA" evidence="2">
    <location>
        <begin position="1"/>
        <end position="207"/>
    </location>
</feature>
<dbReference type="OrthoDB" id="9764467at2"/>
<dbReference type="Proteomes" id="UP000439983">
    <property type="component" value="Unassembled WGS sequence"/>
</dbReference>
<name>A0A6N7LK10_SINTE</name>
<dbReference type="Gene3D" id="3.40.50.300">
    <property type="entry name" value="P-loop containing nucleotide triphosphate hydrolases"/>
    <property type="match status" value="2"/>
</dbReference>
<evidence type="ECO:0000256" key="1">
    <source>
        <dbReference type="SAM" id="Coils"/>
    </source>
</evidence>